<reference evidence="2 3" key="1">
    <citation type="submission" date="2015-01" db="EMBL/GenBank/DDBJ databases">
        <title>Evolution of Trichinella species and genotypes.</title>
        <authorList>
            <person name="Korhonen P.K."/>
            <person name="Edoardo P."/>
            <person name="Giuseppe L.R."/>
            <person name="Gasser R.B."/>
        </authorList>
    </citation>
    <scope>NUCLEOTIDE SEQUENCE [LARGE SCALE GENOMIC DNA]</scope>
    <source>
        <strain evidence="2">ISS2496</strain>
    </source>
</reference>
<dbReference type="AlphaFoldDB" id="A0A0V0ZIF8"/>
<sequence length="59" mass="7030">MCLFVKFLPHLAMQWFIILHLNKSIRNLWCIGSVELNCCSFACSIMYFFYLNCTEMVNK</sequence>
<keyword evidence="1" id="KW-0812">Transmembrane</keyword>
<feature type="transmembrane region" description="Helical" evidence="1">
    <location>
        <begin position="28"/>
        <end position="50"/>
    </location>
</feature>
<evidence type="ECO:0000313" key="2">
    <source>
        <dbReference type="EMBL" id="KRY12044.1"/>
    </source>
</evidence>
<comment type="caution">
    <text evidence="2">The sequence shown here is derived from an EMBL/GenBank/DDBJ whole genome shotgun (WGS) entry which is preliminary data.</text>
</comment>
<organism evidence="2 3">
    <name type="scientific">Trichinella patagoniensis</name>
    <dbReference type="NCBI Taxonomy" id="990121"/>
    <lineage>
        <taxon>Eukaryota</taxon>
        <taxon>Metazoa</taxon>
        <taxon>Ecdysozoa</taxon>
        <taxon>Nematoda</taxon>
        <taxon>Enoplea</taxon>
        <taxon>Dorylaimia</taxon>
        <taxon>Trichinellida</taxon>
        <taxon>Trichinellidae</taxon>
        <taxon>Trichinella</taxon>
    </lineage>
</organism>
<keyword evidence="1" id="KW-0472">Membrane</keyword>
<gene>
    <name evidence="2" type="ORF">T12_6145</name>
</gene>
<protein>
    <submittedName>
        <fullName evidence="2">Uncharacterized protein</fullName>
    </submittedName>
</protein>
<name>A0A0V0ZIF8_9BILA</name>
<proteinExistence type="predicted"/>
<evidence type="ECO:0000256" key="1">
    <source>
        <dbReference type="SAM" id="Phobius"/>
    </source>
</evidence>
<accession>A0A0V0ZIF8</accession>
<keyword evidence="3" id="KW-1185">Reference proteome</keyword>
<dbReference type="Proteomes" id="UP000054783">
    <property type="component" value="Unassembled WGS sequence"/>
</dbReference>
<dbReference type="EMBL" id="JYDQ01000176">
    <property type="protein sequence ID" value="KRY12044.1"/>
    <property type="molecule type" value="Genomic_DNA"/>
</dbReference>
<keyword evidence="1" id="KW-1133">Transmembrane helix</keyword>
<evidence type="ECO:0000313" key="3">
    <source>
        <dbReference type="Proteomes" id="UP000054783"/>
    </source>
</evidence>